<dbReference type="OrthoDB" id="529575at2"/>
<evidence type="ECO:0000259" key="1">
    <source>
        <dbReference type="Pfam" id="PF13391"/>
    </source>
</evidence>
<comment type="caution">
    <text evidence="2">The sequence shown here is derived from an EMBL/GenBank/DDBJ whole genome shotgun (WGS) entry which is preliminary data.</text>
</comment>
<dbReference type="Pfam" id="PF13391">
    <property type="entry name" value="HNH_2"/>
    <property type="match status" value="1"/>
</dbReference>
<proteinExistence type="predicted"/>
<name>A0A2S6N223_9HYPH</name>
<evidence type="ECO:0000313" key="3">
    <source>
        <dbReference type="Proteomes" id="UP000239089"/>
    </source>
</evidence>
<accession>A0A2S6N223</accession>
<organism evidence="2 3">
    <name type="scientific">Rhodoblastus sphagnicola</name>
    <dbReference type="NCBI Taxonomy" id="333368"/>
    <lineage>
        <taxon>Bacteria</taxon>
        <taxon>Pseudomonadati</taxon>
        <taxon>Pseudomonadota</taxon>
        <taxon>Alphaproteobacteria</taxon>
        <taxon>Hyphomicrobiales</taxon>
        <taxon>Rhodoblastaceae</taxon>
        <taxon>Rhodoblastus</taxon>
    </lineage>
</organism>
<dbReference type="InterPro" id="IPR003615">
    <property type="entry name" value="HNH_nuc"/>
</dbReference>
<protein>
    <recommendedName>
        <fullName evidence="1">HNH nuclease domain-containing protein</fullName>
    </recommendedName>
</protein>
<dbReference type="Proteomes" id="UP000239089">
    <property type="component" value="Unassembled WGS sequence"/>
</dbReference>
<dbReference type="RefSeq" id="WP_104509087.1">
    <property type="nucleotide sequence ID" value="NZ_JACIGC010000016.1"/>
</dbReference>
<feature type="domain" description="HNH nuclease" evidence="1">
    <location>
        <begin position="184"/>
        <end position="232"/>
    </location>
</feature>
<evidence type="ECO:0000313" key="2">
    <source>
        <dbReference type="EMBL" id="PPQ28663.1"/>
    </source>
</evidence>
<dbReference type="AlphaFoldDB" id="A0A2S6N223"/>
<keyword evidence="3" id="KW-1185">Reference proteome</keyword>
<gene>
    <name evidence="2" type="ORF">CCR94_17220</name>
</gene>
<dbReference type="EMBL" id="NHSJ01000105">
    <property type="protein sequence ID" value="PPQ28663.1"/>
    <property type="molecule type" value="Genomic_DNA"/>
</dbReference>
<reference evidence="2 3" key="1">
    <citation type="journal article" date="2018" name="Arch. Microbiol.">
        <title>New insights into the metabolic potential of the phototrophic purple bacterium Rhodopila globiformis DSM 161(T) from its draft genome sequence and evidence for a vanadium-dependent nitrogenase.</title>
        <authorList>
            <person name="Imhoff J.F."/>
            <person name="Rahn T."/>
            <person name="Kunzel S."/>
            <person name="Neulinger S.C."/>
        </authorList>
    </citation>
    <scope>NUCLEOTIDE SEQUENCE [LARGE SCALE GENOMIC DNA]</scope>
    <source>
        <strain evidence="2 3">DSM 16996</strain>
    </source>
</reference>
<sequence>MANGDIVTLPITLPDFTRGQSVSKKVSQPFSKSSHQRYRVSDLKYPGEGNTPRTDFFEKHLTAIYWVCGTPVPYVFKTIDGATRSLDAGCLSFMLHQGNKIDLILDADGYIAAVRPLPKLLDTYTAIKEKLVGKLTGDSVEILDLPFDLNAPVDERRKQESELVVREGASAFRAAVLGAWSGKCAVSGSGVVEVIDAAHIYPYLGPKTNRVCNGVPLRADIHRLFDDFRISFRSDPRGFRVVLADDLKQSEYAQYEDRVLLRPPRVAERPAQKLVEFHLTKFKQRNGT</sequence>